<feature type="transmembrane region" description="Helical" evidence="6">
    <location>
        <begin position="12"/>
        <end position="39"/>
    </location>
</feature>
<feature type="transmembrane region" description="Helical" evidence="6">
    <location>
        <begin position="51"/>
        <end position="69"/>
    </location>
</feature>
<feature type="transmembrane region" description="Helical" evidence="6">
    <location>
        <begin position="461"/>
        <end position="481"/>
    </location>
</feature>
<feature type="transmembrane region" description="Helical" evidence="6">
    <location>
        <begin position="143"/>
        <end position="165"/>
    </location>
</feature>
<dbReference type="SUPFAM" id="SSF103473">
    <property type="entry name" value="MFS general substrate transporter"/>
    <property type="match status" value="2"/>
</dbReference>
<feature type="transmembrane region" description="Helical" evidence="6">
    <location>
        <begin position="279"/>
        <end position="297"/>
    </location>
</feature>
<comment type="caution">
    <text evidence="8">The sequence shown here is derived from an EMBL/GenBank/DDBJ whole genome shotgun (WGS) entry which is preliminary data.</text>
</comment>
<gene>
    <name evidence="8" type="ORF">FB45DRAFT_939903</name>
</gene>
<feature type="transmembrane region" description="Helical" evidence="6">
    <location>
        <begin position="343"/>
        <end position="367"/>
    </location>
</feature>
<comment type="subcellular location">
    <subcellularLocation>
        <location evidence="1">Membrane</location>
        <topology evidence="1">Multi-pass membrane protein</topology>
    </subcellularLocation>
</comment>
<evidence type="ECO:0000256" key="4">
    <source>
        <dbReference type="ARBA" id="ARBA00023136"/>
    </source>
</evidence>
<name>A0AAD7B6D1_9AGAR</name>
<feature type="transmembrane region" description="Helical" evidence="6">
    <location>
        <begin position="105"/>
        <end position="131"/>
    </location>
</feature>
<reference evidence="8" key="1">
    <citation type="submission" date="2023-03" db="EMBL/GenBank/DDBJ databases">
        <title>Massive genome expansion in bonnet fungi (Mycena s.s.) driven by repeated elements and novel gene families across ecological guilds.</title>
        <authorList>
            <consortium name="Lawrence Berkeley National Laboratory"/>
            <person name="Harder C.B."/>
            <person name="Miyauchi S."/>
            <person name="Viragh M."/>
            <person name="Kuo A."/>
            <person name="Thoen E."/>
            <person name="Andreopoulos B."/>
            <person name="Lu D."/>
            <person name="Skrede I."/>
            <person name="Drula E."/>
            <person name="Henrissat B."/>
            <person name="Morin E."/>
            <person name="Kohler A."/>
            <person name="Barry K."/>
            <person name="LaButti K."/>
            <person name="Morin E."/>
            <person name="Salamov A."/>
            <person name="Lipzen A."/>
            <person name="Mereny Z."/>
            <person name="Hegedus B."/>
            <person name="Baldrian P."/>
            <person name="Stursova M."/>
            <person name="Weitz H."/>
            <person name="Taylor A."/>
            <person name="Grigoriev I.V."/>
            <person name="Nagy L.G."/>
            <person name="Martin F."/>
            <person name="Kauserud H."/>
        </authorList>
    </citation>
    <scope>NUCLEOTIDE SEQUENCE</scope>
    <source>
        <strain evidence="8">9284</strain>
    </source>
</reference>
<proteinExistence type="predicted"/>
<sequence>MSPTTPSSTFKDVLVVGTVSCITMLNMFLSGALTVAIPTIGQDLHFKEGDLQWPVTVFSLAYGCALLFFGRIGDIVGGRTMFLVGSVWFAAWSLGAAFAPNPTALIVFVAMLGLGAAANTPAGIGIFVGYFPQGPRRNNAFGVLGAGQPVGYILGLVLGGVIAQSPITWRGIFYVQTAFAAFFVILGLLVLDKDDSTSDERRYKKGLDWGGAIMSIAGIGLLTYSLAATAEAPKGWATPYLIVLICISVVILVIFWFYEQWRERRAMAVLMPPSIWSQPGAKMPAVIGMIFFAWWSFNTMLYISTLYYQQVKLLPPLQTSIRFLPTIICAIGTNLAGGWLMNFVLGLPLILMAVTANILAALLFALIDVQASYWRMSFWVMSLLAGADLVYPIGTLQVSAAFSEDSKSLAGGVFIVATRLGTSIGVAVTSSIATAVSKKYNESHPGIPHESPEVVMVGLRAAGWTLCGAAVISFIIALIGLRGIGIVGQKPQVFGSQRLSDGDTEQIGSQSEEESRAPEDATVTAAVAPI</sequence>
<dbReference type="InterPro" id="IPR036259">
    <property type="entry name" value="MFS_trans_sf"/>
</dbReference>
<evidence type="ECO:0000256" key="6">
    <source>
        <dbReference type="SAM" id="Phobius"/>
    </source>
</evidence>
<feature type="domain" description="Major facilitator superfamily (MFS) profile" evidence="7">
    <location>
        <begin position="15"/>
        <end position="485"/>
    </location>
</feature>
<evidence type="ECO:0000256" key="1">
    <source>
        <dbReference type="ARBA" id="ARBA00004141"/>
    </source>
</evidence>
<feature type="transmembrane region" description="Helical" evidence="6">
    <location>
        <begin position="412"/>
        <end position="436"/>
    </location>
</feature>
<feature type="transmembrane region" description="Helical" evidence="6">
    <location>
        <begin position="81"/>
        <end position="99"/>
    </location>
</feature>
<feature type="transmembrane region" description="Helical" evidence="6">
    <location>
        <begin position="236"/>
        <end position="258"/>
    </location>
</feature>
<dbReference type="InterPro" id="IPR020846">
    <property type="entry name" value="MFS_dom"/>
</dbReference>
<dbReference type="GO" id="GO:0022857">
    <property type="term" value="F:transmembrane transporter activity"/>
    <property type="evidence" value="ECO:0007669"/>
    <property type="project" value="InterPro"/>
</dbReference>
<dbReference type="Gene3D" id="1.20.1250.20">
    <property type="entry name" value="MFS general substrate transporter like domains"/>
    <property type="match status" value="1"/>
</dbReference>
<dbReference type="GO" id="GO:0016020">
    <property type="term" value="C:membrane"/>
    <property type="evidence" value="ECO:0007669"/>
    <property type="project" value="UniProtKB-SubCell"/>
</dbReference>
<feature type="transmembrane region" description="Helical" evidence="6">
    <location>
        <begin position="171"/>
        <end position="191"/>
    </location>
</feature>
<dbReference type="EMBL" id="JARKIF010000031">
    <property type="protein sequence ID" value="KAJ7612113.1"/>
    <property type="molecule type" value="Genomic_DNA"/>
</dbReference>
<dbReference type="Pfam" id="PF07690">
    <property type="entry name" value="MFS_1"/>
    <property type="match status" value="1"/>
</dbReference>
<evidence type="ECO:0000313" key="8">
    <source>
        <dbReference type="EMBL" id="KAJ7612113.1"/>
    </source>
</evidence>
<dbReference type="PROSITE" id="PS50850">
    <property type="entry name" value="MFS"/>
    <property type="match status" value="1"/>
</dbReference>
<dbReference type="Proteomes" id="UP001221142">
    <property type="component" value="Unassembled WGS sequence"/>
</dbReference>
<feature type="transmembrane region" description="Helical" evidence="6">
    <location>
        <begin position="212"/>
        <end position="230"/>
    </location>
</feature>
<protein>
    <submittedName>
        <fullName evidence="8">Major facilitator superfamily-domain-containing protein</fullName>
    </submittedName>
</protein>
<evidence type="ECO:0000256" key="2">
    <source>
        <dbReference type="ARBA" id="ARBA00022692"/>
    </source>
</evidence>
<accession>A0AAD7B6D1</accession>
<feature type="region of interest" description="Disordered" evidence="5">
    <location>
        <begin position="497"/>
        <end position="530"/>
    </location>
</feature>
<organism evidence="8 9">
    <name type="scientific">Roridomyces roridus</name>
    <dbReference type="NCBI Taxonomy" id="1738132"/>
    <lineage>
        <taxon>Eukaryota</taxon>
        <taxon>Fungi</taxon>
        <taxon>Dikarya</taxon>
        <taxon>Basidiomycota</taxon>
        <taxon>Agaricomycotina</taxon>
        <taxon>Agaricomycetes</taxon>
        <taxon>Agaricomycetidae</taxon>
        <taxon>Agaricales</taxon>
        <taxon>Marasmiineae</taxon>
        <taxon>Mycenaceae</taxon>
        <taxon>Roridomyces</taxon>
    </lineage>
</organism>
<feature type="transmembrane region" description="Helical" evidence="6">
    <location>
        <begin position="373"/>
        <end position="391"/>
    </location>
</feature>
<dbReference type="Gene3D" id="1.20.1720.10">
    <property type="entry name" value="Multidrug resistance protein D"/>
    <property type="match status" value="1"/>
</dbReference>
<keyword evidence="3 6" id="KW-1133">Transmembrane helix</keyword>
<keyword evidence="2 6" id="KW-0812">Transmembrane</keyword>
<keyword evidence="4 6" id="KW-0472">Membrane</keyword>
<keyword evidence="9" id="KW-1185">Reference proteome</keyword>
<evidence type="ECO:0000256" key="5">
    <source>
        <dbReference type="SAM" id="MobiDB-lite"/>
    </source>
</evidence>
<dbReference type="AlphaFoldDB" id="A0AAD7B6D1"/>
<evidence type="ECO:0000256" key="3">
    <source>
        <dbReference type="ARBA" id="ARBA00022989"/>
    </source>
</evidence>
<evidence type="ECO:0000313" key="9">
    <source>
        <dbReference type="Proteomes" id="UP001221142"/>
    </source>
</evidence>
<dbReference type="PANTHER" id="PTHR42718:SF10">
    <property type="entry name" value="TRANSPORTER, PUTATIVE (AFU_ORTHOLOGUE AFUA_8G06760)-RELATED"/>
    <property type="match status" value="1"/>
</dbReference>
<evidence type="ECO:0000259" key="7">
    <source>
        <dbReference type="PROSITE" id="PS50850"/>
    </source>
</evidence>
<dbReference type="PANTHER" id="PTHR42718">
    <property type="entry name" value="MAJOR FACILITATOR SUPERFAMILY MULTIDRUG TRANSPORTER MFSC"/>
    <property type="match status" value="1"/>
</dbReference>
<dbReference type="InterPro" id="IPR011701">
    <property type="entry name" value="MFS"/>
</dbReference>